<comment type="caution">
    <text evidence="7">The sequence shown here is derived from an EMBL/GenBank/DDBJ whole genome shotgun (WGS) entry which is preliminary data.</text>
</comment>
<dbReference type="AlphaFoldDB" id="A0ABD2L784"/>
<reference evidence="7 8" key="1">
    <citation type="submission" date="2024-10" db="EMBL/GenBank/DDBJ databases">
        <authorList>
            <person name="Kim D."/>
        </authorList>
    </citation>
    <scope>NUCLEOTIDE SEQUENCE [LARGE SCALE GENOMIC DNA]</scope>
    <source>
        <strain evidence="7">BH-2024</strain>
    </source>
</reference>
<name>A0ABD2L784_9BILA</name>
<evidence type="ECO:0000256" key="1">
    <source>
        <dbReference type="ARBA" id="ARBA00022723"/>
    </source>
</evidence>
<evidence type="ECO:0000313" key="8">
    <source>
        <dbReference type="Proteomes" id="UP001620626"/>
    </source>
</evidence>
<evidence type="ECO:0000256" key="3">
    <source>
        <dbReference type="ARBA" id="ARBA00022833"/>
    </source>
</evidence>
<evidence type="ECO:0000256" key="2">
    <source>
        <dbReference type="ARBA" id="ARBA00022771"/>
    </source>
</evidence>
<evidence type="ECO:0000259" key="6">
    <source>
        <dbReference type="PROSITE" id="PS50199"/>
    </source>
</evidence>
<evidence type="ECO:0000256" key="4">
    <source>
        <dbReference type="PROSITE-ProRule" id="PRU00322"/>
    </source>
</evidence>
<dbReference type="PROSITE" id="PS01358">
    <property type="entry name" value="ZF_RANBP2_1"/>
    <property type="match status" value="2"/>
</dbReference>
<dbReference type="EMBL" id="JBICBT010000530">
    <property type="protein sequence ID" value="KAL3110772.1"/>
    <property type="molecule type" value="Genomic_DNA"/>
</dbReference>
<dbReference type="Proteomes" id="UP001620626">
    <property type="component" value="Unassembled WGS sequence"/>
</dbReference>
<dbReference type="InterPro" id="IPR001876">
    <property type="entry name" value="Znf_RanBP2"/>
</dbReference>
<keyword evidence="3" id="KW-0862">Zinc</keyword>
<feature type="compositionally biased region" description="Polar residues" evidence="5">
    <location>
        <begin position="258"/>
        <end position="274"/>
    </location>
</feature>
<gene>
    <name evidence="7" type="ORF">niasHT_011277</name>
</gene>
<feature type="compositionally biased region" description="Basic and acidic residues" evidence="5">
    <location>
        <begin position="303"/>
        <end position="313"/>
    </location>
</feature>
<evidence type="ECO:0000256" key="5">
    <source>
        <dbReference type="SAM" id="MobiDB-lite"/>
    </source>
</evidence>
<feature type="domain" description="RanBP2-type" evidence="6">
    <location>
        <begin position="147"/>
        <end position="177"/>
    </location>
</feature>
<dbReference type="PROSITE" id="PS50199">
    <property type="entry name" value="ZF_RANBP2_2"/>
    <property type="match status" value="1"/>
</dbReference>
<sequence>MALFANVFTTKYLPKEVTLLVFRRSFSNSEFFCVRRSPTIFEQTRQQHSNSSQRNDQIQQILDQFDKMQLPSQNEPLATSQQQIVQLSERLVQLALTATNLVCNLLQKNGAEATDQFKGQIKMAKMPTVATIEPQNTKRDGRAAENEKGWTWICEKCRKRNSILRYECQSCEKGHPTEAQREAIGRALTGVWQCFNCKKINGRLDKVCFECATKRPLKMAASREISTANGNIEQNQMENLPNLLNVKRNDKRGGETVATEQNNGSHFAQQQTNTTDEKAQKEERQRRIESKSKLGQMFFEGPAEEKQKQAMAK</sequence>
<proteinExistence type="predicted"/>
<accession>A0ABD2L784</accession>
<feature type="compositionally biased region" description="Basic and acidic residues" evidence="5">
    <location>
        <begin position="275"/>
        <end position="292"/>
    </location>
</feature>
<keyword evidence="2 4" id="KW-0863">Zinc-finger</keyword>
<dbReference type="GO" id="GO:0008270">
    <property type="term" value="F:zinc ion binding"/>
    <property type="evidence" value="ECO:0007669"/>
    <property type="project" value="UniProtKB-KW"/>
</dbReference>
<keyword evidence="8" id="KW-1185">Reference proteome</keyword>
<evidence type="ECO:0000313" key="7">
    <source>
        <dbReference type="EMBL" id="KAL3110772.1"/>
    </source>
</evidence>
<keyword evidence="1" id="KW-0479">Metal-binding</keyword>
<protein>
    <recommendedName>
        <fullName evidence="6">RanBP2-type domain-containing protein</fullName>
    </recommendedName>
</protein>
<feature type="region of interest" description="Disordered" evidence="5">
    <location>
        <begin position="255"/>
        <end position="313"/>
    </location>
</feature>
<organism evidence="7 8">
    <name type="scientific">Heterodera trifolii</name>
    <dbReference type="NCBI Taxonomy" id="157864"/>
    <lineage>
        <taxon>Eukaryota</taxon>
        <taxon>Metazoa</taxon>
        <taxon>Ecdysozoa</taxon>
        <taxon>Nematoda</taxon>
        <taxon>Chromadorea</taxon>
        <taxon>Rhabditida</taxon>
        <taxon>Tylenchina</taxon>
        <taxon>Tylenchomorpha</taxon>
        <taxon>Tylenchoidea</taxon>
        <taxon>Heteroderidae</taxon>
        <taxon>Heteroderinae</taxon>
        <taxon>Heterodera</taxon>
    </lineage>
</organism>